<keyword evidence="12" id="KW-1185">Reference proteome</keyword>
<protein>
    <submittedName>
        <fullName evidence="11">M13 family peptidase</fullName>
    </submittedName>
</protein>
<evidence type="ECO:0000256" key="6">
    <source>
        <dbReference type="ARBA" id="ARBA00022833"/>
    </source>
</evidence>
<feature type="domain" description="Peptidase M13 C-terminal" evidence="9">
    <location>
        <begin position="470"/>
        <end position="671"/>
    </location>
</feature>
<comment type="caution">
    <text evidence="11">The sequence shown here is derived from an EMBL/GenBank/DDBJ whole genome shotgun (WGS) entry which is preliminary data.</text>
</comment>
<dbReference type="InterPro" id="IPR018497">
    <property type="entry name" value="Peptidase_M13_C"/>
</dbReference>
<dbReference type="Proteomes" id="UP000448575">
    <property type="component" value="Unassembled WGS sequence"/>
</dbReference>
<dbReference type="PRINTS" id="PR00786">
    <property type="entry name" value="NEPRILYSIN"/>
</dbReference>
<proteinExistence type="inferred from homology"/>
<keyword evidence="3" id="KW-0645">Protease</keyword>
<gene>
    <name evidence="11" type="ORF">GTP41_11015</name>
</gene>
<keyword evidence="5" id="KW-0378">Hydrolase</keyword>
<keyword evidence="8" id="KW-0732">Signal</keyword>
<evidence type="ECO:0000259" key="10">
    <source>
        <dbReference type="Pfam" id="PF05649"/>
    </source>
</evidence>
<feature type="domain" description="Peptidase M13 N-terminal" evidence="10">
    <location>
        <begin position="39"/>
        <end position="418"/>
    </location>
</feature>
<evidence type="ECO:0000259" key="9">
    <source>
        <dbReference type="Pfam" id="PF01431"/>
    </source>
</evidence>
<organism evidence="11 12">
    <name type="scientific">Pseudoduganella guangdongensis</name>
    <dbReference type="NCBI Taxonomy" id="2692179"/>
    <lineage>
        <taxon>Bacteria</taxon>
        <taxon>Pseudomonadati</taxon>
        <taxon>Pseudomonadota</taxon>
        <taxon>Betaproteobacteria</taxon>
        <taxon>Burkholderiales</taxon>
        <taxon>Oxalobacteraceae</taxon>
        <taxon>Telluria group</taxon>
        <taxon>Pseudoduganella</taxon>
    </lineage>
</organism>
<evidence type="ECO:0000313" key="11">
    <source>
        <dbReference type="EMBL" id="MYN02628.1"/>
    </source>
</evidence>
<dbReference type="InterPro" id="IPR000718">
    <property type="entry name" value="Peptidase_M13"/>
</dbReference>
<dbReference type="PANTHER" id="PTHR11733:SF167">
    <property type="entry name" value="FI17812P1-RELATED"/>
    <property type="match status" value="1"/>
</dbReference>
<accession>A0A6N9HGC0</accession>
<dbReference type="Gene3D" id="3.40.390.10">
    <property type="entry name" value="Collagenase (Catalytic Domain)"/>
    <property type="match status" value="1"/>
</dbReference>
<dbReference type="InterPro" id="IPR008753">
    <property type="entry name" value="Peptidase_M13_N"/>
</dbReference>
<evidence type="ECO:0000313" key="12">
    <source>
        <dbReference type="Proteomes" id="UP000448575"/>
    </source>
</evidence>
<dbReference type="GO" id="GO:0004222">
    <property type="term" value="F:metalloendopeptidase activity"/>
    <property type="evidence" value="ECO:0007669"/>
    <property type="project" value="InterPro"/>
</dbReference>
<dbReference type="Pfam" id="PF01431">
    <property type="entry name" value="Peptidase_M13"/>
    <property type="match status" value="1"/>
</dbReference>
<comment type="similarity">
    <text evidence="2">Belongs to the peptidase M13 family.</text>
</comment>
<feature type="chain" id="PRO_5026794980" evidence="8">
    <location>
        <begin position="21"/>
        <end position="674"/>
    </location>
</feature>
<dbReference type="GO" id="GO:0005886">
    <property type="term" value="C:plasma membrane"/>
    <property type="evidence" value="ECO:0007669"/>
    <property type="project" value="TreeGrafter"/>
</dbReference>
<dbReference type="RefSeq" id="WP_161025636.1">
    <property type="nucleotide sequence ID" value="NZ_WWCJ01000007.1"/>
</dbReference>
<evidence type="ECO:0000256" key="2">
    <source>
        <dbReference type="ARBA" id="ARBA00007357"/>
    </source>
</evidence>
<keyword evidence="4" id="KW-0479">Metal-binding</keyword>
<dbReference type="GO" id="GO:0016485">
    <property type="term" value="P:protein processing"/>
    <property type="evidence" value="ECO:0007669"/>
    <property type="project" value="TreeGrafter"/>
</dbReference>
<evidence type="ECO:0000256" key="1">
    <source>
        <dbReference type="ARBA" id="ARBA00001947"/>
    </source>
</evidence>
<reference evidence="11 12" key="1">
    <citation type="submission" date="2019-12" db="EMBL/GenBank/DDBJ databases">
        <title>Novel species isolated from a subtropical stream in China.</title>
        <authorList>
            <person name="Lu H."/>
        </authorList>
    </citation>
    <scope>NUCLEOTIDE SEQUENCE [LARGE SCALE GENOMIC DNA]</scope>
    <source>
        <strain evidence="11 12">DS3</strain>
    </source>
</reference>
<dbReference type="PROSITE" id="PS51885">
    <property type="entry name" value="NEPRILYSIN"/>
    <property type="match status" value="1"/>
</dbReference>
<dbReference type="InterPro" id="IPR042089">
    <property type="entry name" value="Peptidase_M13_dom_2"/>
</dbReference>
<dbReference type="EMBL" id="WWCJ01000007">
    <property type="protein sequence ID" value="MYN02628.1"/>
    <property type="molecule type" value="Genomic_DNA"/>
</dbReference>
<keyword evidence="6" id="KW-0862">Zinc</keyword>
<dbReference type="AlphaFoldDB" id="A0A6N9HGC0"/>
<evidence type="ECO:0000256" key="8">
    <source>
        <dbReference type="SAM" id="SignalP"/>
    </source>
</evidence>
<dbReference type="CDD" id="cd08662">
    <property type="entry name" value="M13"/>
    <property type="match status" value="1"/>
</dbReference>
<dbReference type="GO" id="GO:0046872">
    <property type="term" value="F:metal ion binding"/>
    <property type="evidence" value="ECO:0007669"/>
    <property type="project" value="UniProtKB-KW"/>
</dbReference>
<evidence type="ECO:0000256" key="3">
    <source>
        <dbReference type="ARBA" id="ARBA00022670"/>
    </source>
</evidence>
<feature type="signal peptide" evidence="8">
    <location>
        <begin position="1"/>
        <end position="20"/>
    </location>
</feature>
<keyword evidence="7" id="KW-0482">Metalloprotease</keyword>
<sequence length="674" mass="74436">MKRTILGGLIFGLVSVHAFAADAVSGIDVAGIDPQVRAQDDFFRHSQGKWLSGVEIPADRSSWGAFNVAQEKVEGQLNAIIEKAGQDKARKPGSDAQKIGDYYASFIDQARRDALGLKPLKAEQARIAALSDKRGIAALVAHLNRIDAGGPLDMGVRQDARDSTRYVVGIRQSGLGLPNRDYFLSEKDARLSEIRAKYQQHVEKMLALAGHAQAAEEAAQIVALETAIARAHWSAVENRDPVKTYNKLSLAELKALMPGFDWNAYLKGVGVAGKVDALIVSQPSYLTALDKLIEATPLPVWKAYFEFHMLSSFAPYLSQAFVDESFAFRGAVLTGAKEQRSLQKRGIAEVNRALGEMVGKAYVAEHFPAERKQQVAEMAQNFLAAFREGIETLEWMSPETKAQAQVKLSKINVKIGYPDKWRDYGSLKVARNDLVGNVLRSREFAHTFNTSKLGKPVDRLAWSMTPQTVNAYYSPTLNEIVFPAARLQYPLYDANAEPAVNYGAVGISIGHEISHAFDDKGSQYDGDGNLRNWWTKEDGEKFAARGKMLVAQYNGYSPLPGYHVNGELTLGENIADNAGLIMATRAYRIAMKDQPGPVIDGYSAEQRIFMGMAQARRGKGRDNFLIQQVKSDPHSPSEFRVNGSVKNHPGFYDAFGVKEGDKMYLPPEQRVIFW</sequence>
<evidence type="ECO:0000256" key="7">
    <source>
        <dbReference type="ARBA" id="ARBA00023049"/>
    </source>
</evidence>
<evidence type="ECO:0000256" key="4">
    <source>
        <dbReference type="ARBA" id="ARBA00022723"/>
    </source>
</evidence>
<dbReference type="SUPFAM" id="SSF55486">
    <property type="entry name" value="Metalloproteases ('zincins'), catalytic domain"/>
    <property type="match status" value="1"/>
</dbReference>
<comment type="cofactor">
    <cofactor evidence="1">
        <name>Zn(2+)</name>
        <dbReference type="ChEBI" id="CHEBI:29105"/>
    </cofactor>
</comment>
<evidence type="ECO:0000256" key="5">
    <source>
        <dbReference type="ARBA" id="ARBA00022801"/>
    </source>
</evidence>
<dbReference type="PANTHER" id="PTHR11733">
    <property type="entry name" value="ZINC METALLOPROTEASE FAMILY M13 NEPRILYSIN-RELATED"/>
    <property type="match status" value="1"/>
</dbReference>
<name>A0A6N9HGC0_9BURK</name>
<dbReference type="Pfam" id="PF05649">
    <property type="entry name" value="Peptidase_M13_N"/>
    <property type="match status" value="1"/>
</dbReference>
<dbReference type="InterPro" id="IPR024079">
    <property type="entry name" value="MetalloPept_cat_dom_sf"/>
</dbReference>
<dbReference type="Gene3D" id="1.10.1380.10">
    <property type="entry name" value="Neutral endopeptidase , domain2"/>
    <property type="match status" value="1"/>
</dbReference>